<dbReference type="GO" id="GO:0004715">
    <property type="term" value="F:non-membrane spanning protein tyrosine kinase activity"/>
    <property type="evidence" value="ECO:0007669"/>
    <property type="project" value="UniProtKB-EC"/>
</dbReference>
<dbReference type="InterPro" id="IPR027417">
    <property type="entry name" value="P-loop_NTPase"/>
</dbReference>
<accession>A0A078RYI7</accession>
<dbReference type="RefSeq" id="WP_005644253.1">
    <property type="nucleotide sequence ID" value="NZ_JNHN01000174.1"/>
</dbReference>
<keyword evidence="10" id="KW-0472">Membrane</keyword>
<keyword evidence="5" id="KW-0547">Nucleotide-binding</keyword>
<dbReference type="InterPro" id="IPR050445">
    <property type="entry name" value="Bact_polysacc_biosynth/exp"/>
</dbReference>
<comment type="similarity">
    <text evidence="1">Belongs to the CpsD/CapB family.</text>
</comment>
<dbReference type="EC" id="2.7.10.2" evidence="3"/>
<name>A0A078RYI7_BACUN</name>
<feature type="domain" description="Tyrosine-protein kinase G-rich" evidence="12">
    <location>
        <begin position="446"/>
        <end position="523"/>
    </location>
</feature>
<feature type="domain" description="AAA" evidence="11">
    <location>
        <begin position="596"/>
        <end position="717"/>
    </location>
</feature>
<evidence type="ECO:0000256" key="8">
    <source>
        <dbReference type="ARBA" id="ARBA00023137"/>
    </source>
</evidence>
<organism evidence="13 14">
    <name type="scientific">Bacteroides uniformis str. 3978 T3 ii</name>
    <dbReference type="NCBI Taxonomy" id="1339349"/>
    <lineage>
        <taxon>Bacteria</taxon>
        <taxon>Pseudomonadati</taxon>
        <taxon>Bacteroidota</taxon>
        <taxon>Bacteroidia</taxon>
        <taxon>Bacteroidales</taxon>
        <taxon>Bacteroidaceae</taxon>
        <taxon>Bacteroides</taxon>
    </lineage>
</organism>
<evidence type="ECO:0000256" key="2">
    <source>
        <dbReference type="ARBA" id="ARBA00008883"/>
    </source>
</evidence>
<dbReference type="AlphaFoldDB" id="A0A078RYI7"/>
<evidence type="ECO:0000256" key="5">
    <source>
        <dbReference type="ARBA" id="ARBA00022741"/>
    </source>
</evidence>
<dbReference type="Pfam" id="PF13614">
    <property type="entry name" value="AAA_31"/>
    <property type="match status" value="1"/>
</dbReference>
<reference evidence="13 14" key="1">
    <citation type="submission" date="2014-04" db="EMBL/GenBank/DDBJ databases">
        <authorList>
            <person name="Sears C."/>
            <person name="Carroll K."/>
            <person name="Sack B.R."/>
            <person name="Qadri F."/>
            <person name="Myers L.L."/>
            <person name="Chung G.-T."/>
            <person name="Escheverria P."/>
            <person name="Fraser C.M."/>
            <person name="Sadzewicz L."/>
            <person name="Shefchek K.A."/>
            <person name="Tallon L."/>
            <person name="Das S.P."/>
            <person name="Daugherty S."/>
            <person name="Mongodin E.F."/>
        </authorList>
    </citation>
    <scope>NUCLEOTIDE SEQUENCE [LARGE SCALE GENOMIC DNA]</scope>
    <source>
        <strain evidence="13 14">3978 T3 ii</strain>
    </source>
</reference>
<dbReference type="GO" id="GO:0005524">
    <property type="term" value="F:ATP binding"/>
    <property type="evidence" value="ECO:0007669"/>
    <property type="project" value="UniProtKB-KW"/>
</dbReference>
<dbReference type="EMBL" id="JNHN01000174">
    <property type="protein sequence ID" value="KDS50328.1"/>
    <property type="molecule type" value="Genomic_DNA"/>
</dbReference>
<comment type="catalytic activity">
    <reaction evidence="9">
        <text>L-tyrosyl-[protein] + ATP = O-phospho-L-tyrosyl-[protein] + ADP + H(+)</text>
        <dbReference type="Rhea" id="RHEA:10596"/>
        <dbReference type="Rhea" id="RHEA-COMP:10136"/>
        <dbReference type="Rhea" id="RHEA-COMP:20101"/>
        <dbReference type="ChEBI" id="CHEBI:15378"/>
        <dbReference type="ChEBI" id="CHEBI:30616"/>
        <dbReference type="ChEBI" id="CHEBI:46858"/>
        <dbReference type="ChEBI" id="CHEBI:61978"/>
        <dbReference type="ChEBI" id="CHEBI:456216"/>
        <dbReference type="EC" id="2.7.10.2"/>
    </reaction>
</comment>
<evidence type="ECO:0000259" key="11">
    <source>
        <dbReference type="Pfam" id="PF13614"/>
    </source>
</evidence>
<evidence type="ECO:0000313" key="14">
    <source>
        <dbReference type="Proteomes" id="UP000028013"/>
    </source>
</evidence>
<keyword evidence="6" id="KW-0418">Kinase</keyword>
<comment type="caution">
    <text evidence="13">The sequence shown here is derived from an EMBL/GenBank/DDBJ whole genome shotgun (WGS) entry which is preliminary data.</text>
</comment>
<evidence type="ECO:0000256" key="9">
    <source>
        <dbReference type="ARBA" id="ARBA00051245"/>
    </source>
</evidence>
<dbReference type="FunFam" id="3.40.50.300:FF:000527">
    <property type="entry name" value="Tyrosine-protein kinase etk"/>
    <property type="match status" value="1"/>
</dbReference>
<dbReference type="InterPro" id="IPR005702">
    <property type="entry name" value="Wzc-like_C"/>
</dbReference>
<dbReference type="Pfam" id="PF13807">
    <property type="entry name" value="GNVR"/>
    <property type="match status" value="1"/>
</dbReference>
<dbReference type="PANTHER" id="PTHR32309:SF13">
    <property type="entry name" value="FERRIC ENTEROBACTIN TRANSPORT PROTEIN FEPE"/>
    <property type="match status" value="1"/>
</dbReference>
<evidence type="ECO:0000256" key="1">
    <source>
        <dbReference type="ARBA" id="ARBA00007316"/>
    </source>
</evidence>
<dbReference type="NCBIfam" id="TIGR01007">
    <property type="entry name" value="eps_fam"/>
    <property type="match status" value="1"/>
</dbReference>
<keyword evidence="4" id="KW-0808">Transferase</keyword>
<evidence type="ECO:0000256" key="6">
    <source>
        <dbReference type="ARBA" id="ARBA00022777"/>
    </source>
</evidence>
<dbReference type="Proteomes" id="UP000028013">
    <property type="component" value="Unassembled WGS sequence"/>
</dbReference>
<evidence type="ECO:0000313" key="13">
    <source>
        <dbReference type="EMBL" id="KDS50328.1"/>
    </source>
</evidence>
<dbReference type="CDD" id="cd05387">
    <property type="entry name" value="BY-kinase"/>
    <property type="match status" value="1"/>
</dbReference>
<dbReference type="PANTHER" id="PTHR32309">
    <property type="entry name" value="TYROSINE-PROTEIN KINASE"/>
    <property type="match status" value="1"/>
</dbReference>
<dbReference type="SUPFAM" id="SSF52540">
    <property type="entry name" value="P-loop containing nucleoside triphosphate hydrolases"/>
    <property type="match status" value="1"/>
</dbReference>
<evidence type="ECO:0000259" key="12">
    <source>
        <dbReference type="Pfam" id="PF13807"/>
    </source>
</evidence>
<keyword evidence="10" id="KW-1133">Transmembrane helix</keyword>
<evidence type="ECO:0000256" key="4">
    <source>
        <dbReference type="ARBA" id="ARBA00022679"/>
    </source>
</evidence>
<dbReference type="Gene3D" id="3.40.50.300">
    <property type="entry name" value="P-loop containing nucleotide triphosphate hydrolases"/>
    <property type="match status" value="1"/>
</dbReference>
<keyword evidence="8" id="KW-0829">Tyrosine-protein kinase</keyword>
<sequence>MATIQNKSTVQNTQDFITIQDLFYLCLNKWHWFAISLALCLGVATFYLLRTPSVYVRTASILIKDDSKGKSSSTDMESFSDLGLFTTNTNVYNEMGTLKSPDIMREVVSRLHLEMNYQTDGRFHKQTVYGNQLPVQVVIPNLSENESATFELHLAKDGAVELSSFTRNGTEIENDGFVKGNLNDSIQSPLGPIVVIPSAAYSDKTVSTIYVTRQSLSAASAGCSARLNISQNDEKSNIITLSFQDVSTQRAEDVLNTLISVYNENWVRDKNQIAVSTSMFINERLGVIEGELGNVDDDISSFKSEHLLPDVQAAANMYMTQANEANAAIRELNNQAYMARYIKNYLTNENNKHQLLPANSGIENASLATQLNEYNTKLLERNSLVSHSSVKNPLVREMDKSLDDMRSALITSIDNQMVALRAQIRSLEAIGGQATSQIASNPKQSKYLLSVERQQKVKESLYLYLLQKREENELSQAFTAYNTRIITKPGGSMIPTAPVKKNIFLVAFALGILIPVVIVFMRENMNTRVRGRKDLEGLSVPFIGEIPLSIRGKKRVKSHEAHTIVVKEGSRDIMNEAFRVLRTNLEFMIGKDQSSNVIVVTSFNPGSGKSFLTMNIAMSLAIKNKKVLVIDGDLRHASASAYIHSPKIGLSNYLGGQIDKLSDIIVTDEQHPSFSFIPVGTIPPNPTELLFDDRLQKAIHTLKQQYDVVLIDCPPVELVADTQIIEKLADRTVFVVRAGLLERSMLPELENIYREKKYKNMSVILNGTEGSGGRYGYRYGYQYGYGSGSYYGNNDRSK</sequence>
<keyword evidence="7" id="KW-0067">ATP-binding</keyword>
<keyword evidence="10" id="KW-0812">Transmembrane</keyword>
<dbReference type="PATRIC" id="fig|1339349.3.peg.2428"/>
<dbReference type="GO" id="GO:0042802">
    <property type="term" value="F:identical protein binding"/>
    <property type="evidence" value="ECO:0007669"/>
    <property type="project" value="UniProtKB-ARBA"/>
</dbReference>
<evidence type="ECO:0000256" key="7">
    <source>
        <dbReference type="ARBA" id="ARBA00022840"/>
    </source>
</evidence>
<protein>
    <recommendedName>
        <fullName evidence="3">non-specific protein-tyrosine kinase</fullName>
        <ecNumber evidence="3">2.7.10.2</ecNumber>
    </recommendedName>
</protein>
<dbReference type="GO" id="GO:0005886">
    <property type="term" value="C:plasma membrane"/>
    <property type="evidence" value="ECO:0007669"/>
    <property type="project" value="UniProtKB-ARBA"/>
</dbReference>
<comment type="similarity">
    <text evidence="2">Belongs to the etk/wzc family.</text>
</comment>
<gene>
    <name evidence="13" type="ORF">M094_1253</name>
</gene>
<evidence type="ECO:0000256" key="10">
    <source>
        <dbReference type="SAM" id="Phobius"/>
    </source>
</evidence>
<evidence type="ECO:0000256" key="3">
    <source>
        <dbReference type="ARBA" id="ARBA00011903"/>
    </source>
</evidence>
<feature type="transmembrane region" description="Helical" evidence="10">
    <location>
        <begin position="30"/>
        <end position="49"/>
    </location>
</feature>
<dbReference type="InterPro" id="IPR032807">
    <property type="entry name" value="GNVR"/>
</dbReference>
<feature type="transmembrane region" description="Helical" evidence="10">
    <location>
        <begin position="503"/>
        <end position="521"/>
    </location>
</feature>
<dbReference type="InterPro" id="IPR025669">
    <property type="entry name" value="AAA_dom"/>
</dbReference>
<proteinExistence type="inferred from homology"/>